<feature type="domain" description="Amine oxidase" evidence="1">
    <location>
        <begin position="28"/>
        <end position="485"/>
    </location>
</feature>
<comment type="caution">
    <text evidence="2">The sequence shown here is derived from an EMBL/GenBank/DDBJ whole genome shotgun (WGS) entry which is preliminary data.</text>
</comment>
<dbReference type="Gene3D" id="3.90.660.10">
    <property type="match status" value="1"/>
</dbReference>
<dbReference type="SUPFAM" id="SSF54373">
    <property type="entry name" value="FAD-linked reductases, C-terminal domain"/>
    <property type="match status" value="1"/>
</dbReference>
<organism evidence="2 3">
    <name type="scientific">Drechslerella dactyloides</name>
    <name type="common">Nematode-trapping fungus</name>
    <name type="synonym">Arthrobotrys dactyloides</name>
    <dbReference type="NCBI Taxonomy" id="74499"/>
    <lineage>
        <taxon>Eukaryota</taxon>
        <taxon>Fungi</taxon>
        <taxon>Dikarya</taxon>
        <taxon>Ascomycota</taxon>
        <taxon>Pezizomycotina</taxon>
        <taxon>Orbiliomycetes</taxon>
        <taxon>Orbiliales</taxon>
        <taxon>Orbiliaceae</taxon>
        <taxon>Drechslerella</taxon>
    </lineage>
</organism>
<dbReference type="Proteomes" id="UP001221413">
    <property type="component" value="Unassembled WGS sequence"/>
</dbReference>
<keyword evidence="3" id="KW-1185">Reference proteome</keyword>
<name>A0AAD6IUJ8_DREDA</name>
<proteinExistence type="predicted"/>
<evidence type="ECO:0000313" key="2">
    <source>
        <dbReference type="EMBL" id="KAJ6258853.1"/>
    </source>
</evidence>
<sequence length="505" mass="55313">MTIAEAASKDGEQSSKKPKVIIIGAGTSGLRAAEVLIESGCEVVVLEARDRVGGRIATSSKLGLPLDLGANWIHGDQGNPIIDLAKRAQCSYSVDELDDTVVFAPDGTPLPKRLGQELETKMWDYFDDGMEYSAQNFDAIKTNISFIEYYKARTDEDFPEGAAAGGDDEKRKEYQMQIVEILGGIVATDIKRQDLKNLHLEKPIPGENLFMSSTYGPVMTLMAKTAVENGCVQLNAPVEQVETVYTAAGPVHTVCTKDGEALKADGVIVTIPLGSLKQDRIKFTPPMPENMRQAIKHLGYGSLEKTYISFPTAFWATESTSYFVFLAPEYAPATNSERKLISTLSLAHLPQPYNQPTLLFYTHGDISKRITDMLQLDSPEASRKKILEFFQPYFSRLPGYVADDPDCMPVDILSTNWLNDEYAGNGSYTNFPVGLVDGVEDIKTIREGVPGQRLWFCGEHTAPLLGLASVSGAYWAGEITARRCLVGFGMMSEEAERALAMGDGL</sequence>
<dbReference type="GO" id="GO:0006338">
    <property type="term" value="P:chromatin remodeling"/>
    <property type="evidence" value="ECO:0007669"/>
    <property type="project" value="TreeGrafter"/>
</dbReference>
<dbReference type="PANTHER" id="PTHR10742">
    <property type="entry name" value="FLAVIN MONOAMINE OXIDASE"/>
    <property type="match status" value="1"/>
</dbReference>
<reference evidence="2" key="1">
    <citation type="submission" date="2023-01" db="EMBL/GenBank/DDBJ databases">
        <title>The chitinases involved in constricting ring structure development in the nematode-trapping fungus Drechslerella dactyloides.</title>
        <authorList>
            <person name="Wang R."/>
            <person name="Zhang L."/>
            <person name="Tang P."/>
            <person name="Li S."/>
            <person name="Liang L."/>
        </authorList>
    </citation>
    <scope>NUCLEOTIDE SEQUENCE</scope>
    <source>
        <strain evidence="2">YMF1.00031</strain>
    </source>
</reference>
<dbReference type="EMBL" id="JAQGDS010000007">
    <property type="protein sequence ID" value="KAJ6258853.1"/>
    <property type="molecule type" value="Genomic_DNA"/>
</dbReference>
<dbReference type="InterPro" id="IPR036188">
    <property type="entry name" value="FAD/NAD-bd_sf"/>
</dbReference>
<dbReference type="Pfam" id="PF01593">
    <property type="entry name" value="Amino_oxidase"/>
    <property type="match status" value="1"/>
</dbReference>
<gene>
    <name evidence="2" type="ORF">Dda_5748</name>
</gene>
<dbReference type="PRINTS" id="PR00419">
    <property type="entry name" value="ADXRDTASE"/>
</dbReference>
<dbReference type="AlphaFoldDB" id="A0AAD6IUJ8"/>
<accession>A0AAD6IUJ8</accession>
<dbReference type="InterPro" id="IPR002937">
    <property type="entry name" value="Amino_oxidase"/>
</dbReference>
<dbReference type="SUPFAM" id="SSF51905">
    <property type="entry name" value="FAD/NAD(P)-binding domain"/>
    <property type="match status" value="1"/>
</dbReference>
<dbReference type="GO" id="GO:0050660">
    <property type="term" value="F:flavin adenine dinucleotide binding"/>
    <property type="evidence" value="ECO:0007669"/>
    <property type="project" value="TreeGrafter"/>
</dbReference>
<protein>
    <recommendedName>
        <fullName evidence="1">Amine oxidase domain-containing protein</fullName>
    </recommendedName>
</protein>
<dbReference type="PANTHER" id="PTHR10742:SF414">
    <property type="entry name" value="CONTAINING AMINE OXIDASE, PUTATIVE (AFU_ORTHOLOGUE AFUA_3G12150)-RELATED"/>
    <property type="match status" value="1"/>
</dbReference>
<dbReference type="Gene3D" id="3.50.50.60">
    <property type="entry name" value="FAD/NAD(P)-binding domain"/>
    <property type="match status" value="1"/>
</dbReference>
<dbReference type="GO" id="GO:0003682">
    <property type="term" value="F:chromatin binding"/>
    <property type="evidence" value="ECO:0007669"/>
    <property type="project" value="TreeGrafter"/>
</dbReference>
<dbReference type="GO" id="GO:0016491">
    <property type="term" value="F:oxidoreductase activity"/>
    <property type="evidence" value="ECO:0007669"/>
    <property type="project" value="InterPro"/>
</dbReference>
<evidence type="ECO:0000313" key="3">
    <source>
        <dbReference type="Proteomes" id="UP001221413"/>
    </source>
</evidence>
<evidence type="ECO:0000259" key="1">
    <source>
        <dbReference type="Pfam" id="PF01593"/>
    </source>
</evidence>
<dbReference type="InterPro" id="IPR050281">
    <property type="entry name" value="Flavin_monoamine_oxidase"/>
</dbReference>